<proteinExistence type="predicted"/>
<evidence type="ECO:0000259" key="1">
    <source>
        <dbReference type="Pfam" id="PF03599"/>
    </source>
</evidence>
<sequence>MPFKKTPQTFSAAIKAVEIGTGDKAITIGGENVLPLYSFDAEIANAPKIGVEILDTGFENAPAGLKAFYEGCTSMADMAKKAATIEGASFICLHFEGADPNGADRSVDECVADAKAVAEAVDLPIVIMGCKNNEKDSDLFNKCSEALQGKNILVLAAKEETYKAVGASAGLAYGQKVGAESSVDINLAKQLNVLLTQLGVKQDSIVMHVGTAAAGYGFEYVVSTMERIRLAALGQNDNTLQMPVMTPVASEAWNVKEAIASEADMPEWGDVETRGIDMEVVTASAVLAAGTNAVILRHPQSIATVSKLINALM</sequence>
<dbReference type="PANTHER" id="PTHR36214:SF5">
    <property type="entry name" value="ACETYL-COA DECARBONYLASE_SYNTHASE COMPLEX SUBUNIT DELTA"/>
    <property type="match status" value="1"/>
</dbReference>
<dbReference type="Pfam" id="PF03599">
    <property type="entry name" value="CdhD"/>
    <property type="match status" value="1"/>
</dbReference>
<dbReference type="EMBL" id="JAJEQR010000034">
    <property type="protein sequence ID" value="MCC2231618.1"/>
    <property type="molecule type" value="Genomic_DNA"/>
</dbReference>
<dbReference type="NCBIfam" id="NF040759">
    <property type="entry name" value="WLP_AcsD"/>
    <property type="match status" value="1"/>
</dbReference>
<dbReference type="Gene3D" id="3.20.20.20">
    <property type="entry name" value="Dihydropteroate synthase-like"/>
    <property type="match status" value="1"/>
</dbReference>
<dbReference type="SUPFAM" id="SSF51717">
    <property type="entry name" value="Dihydropteroate synthetase-like"/>
    <property type="match status" value="1"/>
</dbReference>
<gene>
    <name evidence="2" type="ORF">LKD81_11530</name>
</gene>
<evidence type="ECO:0000313" key="2">
    <source>
        <dbReference type="EMBL" id="MCC2231618.1"/>
    </source>
</evidence>
<dbReference type="InterPro" id="IPR016041">
    <property type="entry name" value="Ac-CoA_synth_d_su_TIM-brl"/>
</dbReference>
<organism evidence="2 3">
    <name type="scientific">Hominifimenecus microfluidus</name>
    <dbReference type="NCBI Taxonomy" id="2885348"/>
    <lineage>
        <taxon>Bacteria</taxon>
        <taxon>Bacillati</taxon>
        <taxon>Bacillota</taxon>
        <taxon>Clostridia</taxon>
        <taxon>Lachnospirales</taxon>
        <taxon>Lachnospiraceae</taxon>
        <taxon>Hominifimenecus</taxon>
    </lineage>
</organism>
<dbReference type="RefSeq" id="WP_308454138.1">
    <property type="nucleotide sequence ID" value="NZ_JAJEQR010000034.1"/>
</dbReference>
<dbReference type="AlphaFoldDB" id="A0AAE3EC39"/>
<name>A0AAE3EC39_9FIRM</name>
<dbReference type="PANTHER" id="PTHR36214">
    <property type="match status" value="1"/>
</dbReference>
<dbReference type="NCBIfam" id="NF003376">
    <property type="entry name" value="PRK04452.1-2"/>
    <property type="match status" value="1"/>
</dbReference>
<dbReference type="Proteomes" id="UP001198182">
    <property type="component" value="Unassembled WGS sequence"/>
</dbReference>
<feature type="domain" description="CO dehydrogenase/acetyl-CoA synthase delta subunit TIM barrel" evidence="1">
    <location>
        <begin position="17"/>
        <end position="257"/>
    </location>
</feature>
<evidence type="ECO:0000313" key="3">
    <source>
        <dbReference type="Proteomes" id="UP001198182"/>
    </source>
</evidence>
<keyword evidence="3" id="KW-1185">Reference proteome</keyword>
<accession>A0AAE3EC39</accession>
<dbReference type="InterPro" id="IPR051069">
    <property type="entry name" value="ACDS_complex_subunit"/>
</dbReference>
<comment type="caution">
    <text evidence="2">The sequence shown here is derived from an EMBL/GenBank/DDBJ whole genome shotgun (WGS) entry which is preliminary data.</text>
</comment>
<dbReference type="InterPro" id="IPR011005">
    <property type="entry name" value="Dihydropteroate_synth-like_sf"/>
</dbReference>
<protein>
    <submittedName>
        <fullName evidence="2">Acetyl-CoA decarbonylase/synthase complex subunit delta</fullName>
    </submittedName>
</protein>
<reference evidence="2" key="1">
    <citation type="submission" date="2021-10" db="EMBL/GenBank/DDBJ databases">
        <title>Anaerobic single-cell dispensing facilitates the cultivation of human gut bacteria.</title>
        <authorList>
            <person name="Afrizal A."/>
        </authorList>
    </citation>
    <scope>NUCLEOTIDE SEQUENCE</scope>
    <source>
        <strain evidence="2">CLA-AA-H215</strain>
    </source>
</reference>